<dbReference type="PROSITE" id="PS50178">
    <property type="entry name" value="ZF_FYVE"/>
    <property type="match status" value="1"/>
</dbReference>
<proteinExistence type="predicted"/>
<dbReference type="SUPFAM" id="SSF57903">
    <property type="entry name" value="FYVE/PHD zinc finger"/>
    <property type="match status" value="1"/>
</dbReference>
<gene>
    <name evidence="9" type="ORF">CYNAS_LOCUS20495</name>
</gene>
<dbReference type="Pfam" id="PF01363">
    <property type="entry name" value="FYVE"/>
    <property type="match status" value="1"/>
</dbReference>
<organism evidence="9 10">
    <name type="scientific">Cylicocyclus nassatus</name>
    <name type="common">Nematode worm</name>
    <dbReference type="NCBI Taxonomy" id="53992"/>
    <lineage>
        <taxon>Eukaryota</taxon>
        <taxon>Metazoa</taxon>
        <taxon>Ecdysozoa</taxon>
        <taxon>Nematoda</taxon>
        <taxon>Chromadorea</taxon>
        <taxon>Rhabditida</taxon>
        <taxon>Rhabditina</taxon>
        <taxon>Rhabditomorpha</taxon>
        <taxon>Strongyloidea</taxon>
        <taxon>Strongylidae</taxon>
        <taxon>Cylicocyclus</taxon>
    </lineage>
</organism>
<protein>
    <recommendedName>
        <fullName evidence="8">FYVE-type domain-containing protein</fullName>
    </recommendedName>
</protein>
<feature type="repeat" description="WD" evidence="7">
    <location>
        <begin position="234"/>
        <end position="267"/>
    </location>
</feature>
<dbReference type="InterPro" id="IPR019775">
    <property type="entry name" value="WD40_repeat_CS"/>
</dbReference>
<dbReference type="InterPro" id="IPR001680">
    <property type="entry name" value="WD40_rpt"/>
</dbReference>
<evidence type="ECO:0000313" key="10">
    <source>
        <dbReference type="Proteomes" id="UP001176961"/>
    </source>
</evidence>
<evidence type="ECO:0000256" key="5">
    <source>
        <dbReference type="ARBA" id="ARBA00022833"/>
    </source>
</evidence>
<dbReference type="SMART" id="SM00320">
    <property type="entry name" value="WD40"/>
    <property type="match status" value="5"/>
</dbReference>
<dbReference type="Proteomes" id="UP001176961">
    <property type="component" value="Unassembled WGS sequence"/>
</dbReference>
<keyword evidence="10" id="KW-1185">Reference proteome</keyword>
<dbReference type="SMART" id="SM00064">
    <property type="entry name" value="FYVE"/>
    <property type="match status" value="1"/>
</dbReference>
<keyword evidence="3" id="KW-0677">Repeat</keyword>
<dbReference type="InterPro" id="IPR015943">
    <property type="entry name" value="WD40/YVTN_repeat-like_dom_sf"/>
</dbReference>
<keyword evidence="5" id="KW-0862">Zinc</keyword>
<dbReference type="PANTHER" id="PTHR46189">
    <property type="entry name" value="LD41958P"/>
    <property type="match status" value="1"/>
</dbReference>
<dbReference type="Gene3D" id="3.30.40.10">
    <property type="entry name" value="Zinc/RING finger domain, C3HC4 (zinc finger)"/>
    <property type="match status" value="1"/>
</dbReference>
<dbReference type="GO" id="GO:0005769">
    <property type="term" value="C:early endosome"/>
    <property type="evidence" value="ECO:0007669"/>
    <property type="project" value="TreeGrafter"/>
</dbReference>
<dbReference type="PANTHER" id="PTHR46189:SF1">
    <property type="entry name" value="LD41958P"/>
    <property type="match status" value="1"/>
</dbReference>
<evidence type="ECO:0000256" key="7">
    <source>
        <dbReference type="PROSITE-ProRule" id="PRU00221"/>
    </source>
</evidence>
<dbReference type="SUPFAM" id="SSF50978">
    <property type="entry name" value="WD40 repeat-like"/>
    <property type="match status" value="1"/>
</dbReference>
<dbReference type="InterPro" id="IPR011011">
    <property type="entry name" value="Znf_FYVE_PHD"/>
</dbReference>
<feature type="repeat" description="WD" evidence="7">
    <location>
        <begin position="412"/>
        <end position="442"/>
    </location>
</feature>
<dbReference type="PROSITE" id="PS50294">
    <property type="entry name" value="WD_REPEATS_REGION"/>
    <property type="match status" value="2"/>
</dbReference>
<evidence type="ECO:0000313" key="9">
    <source>
        <dbReference type="EMBL" id="CAJ0608512.1"/>
    </source>
</evidence>
<dbReference type="InterPro" id="IPR013083">
    <property type="entry name" value="Znf_RING/FYVE/PHD"/>
</dbReference>
<feature type="repeat" description="WD" evidence="7">
    <location>
        <begin position="277"/>
        <end position="318"/>
    </location>
</feature>
<dbReference type="InterPro" id="IPR042234">
    <property type="entry name" value="WDFY1/WDFY2"/>
</dbReference>
<dbReference type="EMBL" id="CATQJL010000316">
    <property type="protein sequence ID" value="CAJ0608512.1"/>
    <property type="molecule type" value="Genomic_DNA"/>
</dbReference>
<evidence type="ECO:0000256" key="4">
    <source>
        <dbReference type="ARBA" id="ARBA00022771"/>
    </source>
</evidence>
<keyword evidence="1 7" id="KW-0853">WD repeat</keyword>
<dbReference type="GO" id="GO:0008270">
    <property type="term" value="F:zinc ion binding"/>
    <property type="evidence" value="ECO:0007669"/>
    <property type="project" value="UniProtKB-KW"/>
</dbReference>
<dbReference type="PROSITE" id="PS50082">
    <property type="entry name" value="WD_REPEATS_2"/>
    <property type="match status" value="3"/>
</dbReference>
<evidence type="ECO:0000259" key="8">
    <source>
        <dbReference type="PROSITE" id="PS50178"/>
    </source>
</evidence>
<dbReference type="PROSITE" id="PS00678">
    <property type="entry name" value="WD_REPEATS_1"/>
    <property type="match status" value="2"/>
</dbReference>
<dbReference type="Gene3D" id="2.130.10.10">
    <property type="entry name" value="YVTN repeat-like/Quinoprotein amine dehydrogenase"/>
    <property type="match status" value="2"/>
</dbReference>
<evidence type="ECO:0000256" key="3">
    <source>
        <dbReference type="ARBA" id="ARBA00022737"/>
    </source>
</evidence>
<keyword evidence="2" id="KW-0479">Metal-binding</keyword>
<name>A0AA36MGL2_CYLNA</name>
<dbReference type="InterPro" id="IPR000306">
    <property type="entry name" value="Znf_FYVE"/>
</dbReference>
<keyword evidence="4 6" id="KW-0863">Zinc-finger</keyword>
<dbReference type="AlphaFoldDB" id="A0AA36MGL2"/>
<feature type="domain" description="FYVE-type" evidence="8">
    <location>
        <begin position="320"/>
        <end position="391"/>
    </location>
</feature>
<evidence type="ECO:0000256" key="1">
    <source>
        <dbReference type="ARBA" id="ARBA00022574"/>
    </source>
</evidence>
<evidence type="ECO:0000256" key="2">
    <source>
        <dbReference type="ARBA" id="ARBA00022723"/>
    </source>
</evidence>
<dbReference type="FunFam" id="3.30.40.10:FF:000105">
    <property type="entry name" value="WD repeat and FYVE domain-containing protein 2"/>
    <property type="match status" value="1"/>
</dbReference>
<evidence type="ECO:0000256" key="6">
    <source>
        <dbReference type="PROSITE-ProRule" id="PRU00091"/>
    </source>
</evidence>
<dbReference type="InterPro" id="IPR017455">
    <property type="entry name" value="Znf_FYVE-rel"/>
</dbReference>
<dbReference type="Pfam" id="PF00400">
    <property type="entry name" value="WD40"/>
    <property type="match status" value="2"/>
</dbReference>
<accession>A0AA36MGL2</accession>
<sequence>MRCPFALNTVSGRIRLVHYCSNCCFTATVMSAVINSRPTSSAAGNSIGEEARPALLHKIEGHVARVNDVYLLSKEEGVWTCSDDRSVRLYLKRDNGQFWPSIHKIMPVAPTCLYFSEETSRLLVGLLNGHVYEYHVADDYNTMSDPEARRWTIHAGPISGLGIALSAELVFSCSKDKSVVWHCSETGIKRGAFHCDSSCTAMAMDLPFVFIGDHGGNVVVLRLSGDTAQMVSKLSAHTGPVSSLAWNRVKEILYSGSYDNLVIMWDIGGKRGEAYELNGHSSKITSLVIAPGAARLFSADDAGKLVCWDMSANRLETPGWKTADNCEICDAPFFWNLTAMWQRKVVGQRQHHCRTCGKAVCGACCSNWTIFPRMGYELPVRICNVCHEKMEENPQQFDLTPLSVAHDIRSGVTAMHLQETMGKLVTASQNRVVMIWDIRSML</sequence>
<reference evidence="9" key="1">
    <citation type="submission" date="2023-07" db="EMBL/GenBank/DDBJ databases">
        <authorList>
            <consortium name="CYATHOMIX"/>
        </authorList>
    </citation>
    <scope>NUCLEOTIDE SEQUENCE</scope>
    <source>
        <strain evidence="9">N/A</strain>
    </source>
</reference>
<comment type="caution">
    <text evidence="9">The sequence shown here is derived from an EMBL/GenBank/DDBJ whole genome shotgun (WGS) entry which is preliminary data.</text>
</comment>
<dbReference type="InterPro" id="IPR036322">
    <property type="entry name" value="WD40_repeat_dom_sf"/>
</dbReference>